<reference evidence="3 4" key="1">
    <citation type="submission" date="2019-03" db="EMBL/GenBank/DDBJ databases">
        <title>First draft genome of Liparis tanakae, snailfish: a comprehensive survey of snailfish specific genes.</title>
        <authorList>
            <person name="Kim W."/>
            <person name="Song I."/>
            <person name="Jeong J.-H."/>
            <person name="Kim D."/>
            <person name="Kim S."/>
            <person name="Ryu S."/>
            <person name="Song J.Y."/>
            <person name="Lee S.K."/>
        </authorList>
    </citation>
    <scope>NUCLEOTIDE SEQUENCE [LARGE SCALE GENOMIC DNA]</scope>
    <source>
        <tissue evidence="3">Muscle</tissue>
    </source>
</reference>
<evidence type="ECO:0000313" key="3">
    <source>
        <dbReference type="EMBL" id="TNN78444.1"/>
    </source>
</evidence>
<gene>
    <name evidence="3" type="ORF">EYF80_011428</name>
</gene>
<organism evidence="3 4">
    <name type="scientific">Liparis tanakae</name>
    <name type="common">Tanaka's snailfish</name>
    <dbReference type="NCBI Taxonomy" id="230148"/>
    <lineage>
        <taxon>Eukaryota</taxon>
        <taxon>Metazoa</taxon>
        <taxon>Chordata</taxon>
        <taxon>Craniata</taxon>
        <taxon>Vertebrata</taxon>
        <taxon>Euteleostomi</taxon>
        <taxon>Actinopterygii</taxon>
        <taxon>Neopterygii</taxon>
        <taxon>Teleostei</taxon>
        <taxon>Neoteleostei</taxon>
        <taxon>Acanthomorphata</taxon>
        <taxon>Eupercaria</taxon>
        <taxon>Perciformes</taxon>
        <taxon>Cottioidei</taxon>
        <taxon>Cottales</taxon>
        <taxon>Liparidae</taxon>
        <taxon>Liparis</taxon>
    </lineage>
</organism>
<proteinExistence type="predicted"/>
<comment type="caution">
    <text evidence="3">The sequence shown here is derived from an EMBL/GenBank/DDBJ whole genome shotgun (WGS) entry which is preliminary data.</text>
</comment>
<dbReference type="Proteomes" id="UP000314294">
    <property type="component" value="Unassembled WGS sequence"/>
</dbReference>
<feature type="compositionally biased region" description="Polar residues" evidence="1">
    <location>
        <begin position="251"/>
        <end position="265"/>
    </location>
</feature>
<protein>
    <submittedName>
        <fullName evidence="3">Uncharacterized protein</fullName>
    </submittedName>
</protein>
<sequence>MRMWLLLNLMILGPQRLSAAPHCPPCCTSSMTEQGCVDQPVGHIQDPDVLNSQPTGEYFQDEMELQFTGLEQLKAPVDCLTPHLPTFCCSSYKTALSSSSLYSSSSHSLCRVLSGSLSCTGIATLDRSLPMLFLRMFHRLMVLLLGLVGGNAAEVLLQLGHVKGEVQGFGVGLVVAECSGGEVGHEALLFLGLQDIAEAAPQALHDFPTVLLDEVLLLLRDTEDIFCDMAGLRSSEPISADWPRDVQTHARSSPALRSTNASTAVWRQAPPCMTE</sequence>
<feature type="chain" id="PRO_5021429889" evidence="2">
    <location>
        <begin position="20"/>
        <end position="275"/>
    </location>
</feature>
<feature type="region of interest" description="Disordered" evidence="1">
    <location>
        <begin position="251"/>
        <end position="275"/>
    </location>
</feature>
<accession>A0A4Z2ILV4</accession>
<evidence type="ECO:0000256" key="2">
    <source>
        <dbReference type="SAM" id="SignalP"/>
    </source>
</evidence>
<evidence type="ECO:0000313" key="4">
    <source>
        <dbReference type="Proteomes" id="UP000314294"/>
    </source>
</evidence>
<dbReference type="AlphaFoldDB" id="A0A4Z2ILV4"/>
<keyword evidence="2" id="KW-0732">Signal</keyword>
<keyword evidence="4" id="KW-1185">Reference proteome</keyword>
<name>A0A4Z2ILV4_9TELE</name>
<evidence type="ECO:0000256" key="1">
    <source>
        <dbReference type="SAM" id="MobiDB-lite"/>
    </source>
</evidence>
<dbReference type="EMBL" id="SRLO01000074">
    <property type="protein sequence ID" value="TNN78444.1"/>
    <property type="molecule type" value="Genomic_DNA"/>
</dbReference>
<feature type="signal peptide" evidence="2">
    <location>
        <begin position="1"/>
        <end position="19"/>
    </location>
</feature>